<gene>
    <name evidence="9" type="primary">ORF13217</name>
</gene>
<feature type="non-terminal residue" evidence="9">
    <location>
        <position position="1"/>
    </location>
</feature>
<feature type="binding site" evidence="6">
    <location>
        <position position="181"/>
    </location>
    <ligand>
        <name>Ca(2+)</name>
        <dbReference type="ChEBI" id="CHEBI:29108"/>
        <label>3</label>
    </ligand>
</feature>
<dbReference type="InterPro" id="IPR002477">
    <property type="entry name" value="Peptidoglycan-bd-like"/>
</dbReference>
<feature type="binding site" evidence="6">
    <location>
        <position position="177"/>
    </location>
    <ligand>
        <name>Ca(2+)</name>
        <dbReference type="ChEBI" id="CHEBI:29108"/>
        <label>2</label>
    </ligand>
</feature>
<dbReference type="AlphaFoldDB" id="A0A0B6Y4W3"/>
<name>A0A0B6Y4W3_9EUPU</name>
<feature type="binding site" evidence="6">
    <location>
        <position position="149"/>
    </location>
    <ligand>
        <name>Zn(2+)</name>
        <dbReference type="ChEBI" id="CHEBI:29105"/>
        <label>1</label>
    </ligand>
</feature>
<dbReference type="GO" id="GO:0030198">
    <property type="term" value="P:extracellular matrix organization"/>
    <property type="evidence" value="ECO:0007669"/>
    <property type="project" value="TreeGrafter"/>
</dbReference>
<comment type="cofactor">
    <cofactor evidence="6">
        <name>Ca(2+)</name>
        <dbReference type="ChEBI" id="CHEBI:29108"/>
    </cofactor>
    <text evidence="6">Can bind about 5 Ca(2+) ions per subunit.</text>
</comment>
<dbReference type="InterPro" id="IPR024079">
    <property type="entry name" value="MetalloPept_cat_dom_sf"/>
</dbReference>
<dbReference type="InterPro" id="IPR021190">
    <property type="entry name" value="Pept_M10A"/>
</dbReference>
<feature type="domain" description="Peptidase M10 metallopeptidase" evidence="7">
    <location>
        <begin position="89"/>
        <end position="181"/>
    </location>
</feature>
<evidence type="ECO:0000256" key="6">
    <source>
        <dbReference type="PIRSR" id="PIRSR621190-2"/>
    </source>
</evidence>
<dbReference type="Pfam" id="PF00413">
    <property type="entry name" value="Peptidase_M10"/>
    <property type="match status" value="1"/>
</dbReference>
<dbReference type="SUPFAM" id="SSF47090">
    <property type="entry name" value="PGBD-like"/>
    <property type="match status" value="1"/>
</dbReference>
<evidence type="ECO:0000256" key="2">
    <source>
        <dbReference type="ARBA" id="ARBA00022723"/>
    </source>
</evidence>
<keyword evidence="6" id="KW-0106">Calcium</keyword>
<dbReference type="EMBL" id="HACG01004487">
    <property type="protein sequence ID" value="CEK51352.1"/>
    <property type="molecule type" value="Transcribed_RNA"/>
</dbReference>
<evidence type="ECO:0000259" key="7">
    <source>
        <dbReference type="Pfam" id="PF00413"/>
    </source>
</evidence>
<feature type="binding site" evidence="6">
    <location>
        <position position="151"/>
    </location>
    <ligand>
        <name>Zn(2+)</name>
        <dbReference type="ChEBI" id="CHEBI:29105"/>
        <label>1</label>
    </ligand>
</feature>
<feature type="binding site" evidence="6">
    <location>
        <position position="159"/>
    </location>
    <ligand>
        <name>Ca(2+)</name>
        <dbReference type="ChEBI" id="CHEBI:29108"/>
        <label>3</label>
    </ligand>
</feature>
<keyword evidence="1" id="KW-0645">Protease</keyword>
<dbReference type="Gene3D" id="3.40.390.10">
    <property type="entry name" value="Collagenase (Catalytic Domain)"/>
    <property type="match status" value="1"/>
</dbReference>
<evidence type="ECO:0000256" key="1">
    <source>
        <dbReference type="ARBA" id="ARBA00022670"/>
    </source>
</evidence>
<feature type="binding site" evidence="6">
    <location>
        <position position="139"/>
    </location>
    <ligand>
        <name>Ca(2+)</name>
        <dbReference type="ChEBI" id="CHEBI:29108"/>
        <label>2</label>
    </ligand>
</feature>
<dbReference type="InterPro" id="IPR036365">
    <property type="entry name" value="PGBD-like_sf"/>
</dbReference>
<feature type="binding site" evidence="6">
    <location>
        <position position="158"/>
    </location>
    <ligand>
        <name>Ca(2+)</name>
        <dbReference type="ChEBI" id="CHEBI:29108"/>
        <label>3</label>
    </ligand>
</feature>
<dbReference type="PRINTS" id="PR00138">
    <property type="entry name" value="MATRIXIN"/>
</dbReference>
<evidence type="ECO:0000256" key="4">
    <source>
        <dbReference type="ARBA" id="ARBA00022833"/>
    </source>
</evidence>
<feature type="binding site" evidence="6">
    <location>
        <position position="175"/>
    </location>
    <ligand>
        <name>Ca(2+)</name>
        <dbReference type="ChEBI" id="CHEBI:29108"/>
        <label>2</label>
    </ligand>
</feature>
<keyword evidence="4 6" id="KW-0862">Zinc</keyword>
<sequence length="181" mass="19744">GHFVLEFLSKYGYLQDVVGADGQFQSDEVITSAIKKYQKFIGVPLSGIVDAATTKMMKSLRCGVPDILHSDSSSNTENTPFGYYLMGRRWPTNTVTWNPTSLSAKLRQSDQITSIQEALSMWAAVTPLNFQRTQQQQPDIEIKFARAEHGDGAGNQFDGRSGVLAHAFGPGGGLGGDVHFD</sequence>
<evidence type="ECO:0008006" key="10">
    <source>
        <dbReference type="Google" id="ProtNLM"/>
    </source>
</evidence>
<dbReference type="GO" id="GO:0004222">
    <property type="term" value="F:metalloendopeptidase activity"/>
    <property type="evidence" value="ECO:0007669"/>
    <property type="project" value="InterPro"/>
</dbReference>
<dbReference type="GO" id="GO:0008270">
    <property type="term" value="F:zinc ion binding"/>
    <property type="evidence" value="ECO:0007669"/>
    <property type="project" value="InterPro"/>
</dbReference>
<dbReference type="GO" id="GO:0030574">
    <property type="term" value="P:collagen catabolic process"/>
    <property type="evidence" value="ECO:0007669"/>
    <property type="project" value="TreeGrafter"/>
</dbReference>
<accession>A0A0B6Y4W3</accession>
<organism evidence="9">
    <name type="scientific">Arion vulgaris</name>
    <dbReference type="NCBI Taxonomy" id="1028688"/>
    <lineage>
        <taxon>Eukaryota</taxon>
        <taxon>Metazoa</taxon>
        <taxon>Spiralia</taxon>
        <taxon>Lophotrochozoa</taxon>
        <taxon>Mollusca</taxon>
        <taxon>Gastropoda</taxon>
        <taxon>Heterobranchia</taxon>
        <taxon>Euthyneura</taxon>
        <taxon>Panpulmonata</taxon>
        <taxon>Eupulmonata</taxon>
        <taxon>Stylommatophora</taxon>
        <taxon>Helicina</taxon>
        <taxon>Arionoidea</taxon>
        <taxon>Arionidae</taxon>
        <taxon>Arion</taxon>
    </lineage>
</organism>
<feature type="non-terminal residue" evidence="9">
    <location>
        <position position="181"/>
    </location>
</feature>
<dbReference type="GO" id="GO:0031012">
    <property type="term" value="C:extracellular matrix"/>
    <property type="evidence" value="ECO:0007669"/>
    <property type="project" value="InterPro"/>
</dbReference>
<keyword evidence="5" id="KW-0482">Metalloprotease</keyword>
<dbReference type="InterPro" id="IPR001818">
    <property type="entry name" value="Pept_M10_metallopeptidase"/>
</dbReference>
<dbReference type="GO" id="GO:0006508">
    <property type="term" value="P:proteolysis"/>
    <property type="evidence" value="ECO:0007669"/>
    <property type="project" value="UniProtKB-KW"/>
</dbReference>
<evidence type="ECO:0000256" key="3">
    <source>
        <dbReference type="ARBA" id="ARBA00022801"/>
    </source>
</evidence>
<protein>
    <recommendedName>
        <fullName evidence="10">Peptidase metallopeptidase domain-containing protein</fullName>
    </recommendedName>
</protein>
<dbReference type="PANTHER" id="PTHR10201:SF323">
    <property type="entry name" value="MATRIX METALLOPROTEINASE-21"/>
    <property type="match status" value="1"/>
</dbReference>
<feature type="binding site" evidence="6">
    <location>
        <position position="166"/>
    </location>
    <ligand>
        <name>Zn(2+)</name>
        <dbReference type="ChEBI" id="CHEBI:29105"/>
        <label>1</label>
    </ligand>
</feature>
<reference evidence="9" key="1">
    <citation type="submission" date="2014-12" db="EMBL/GenBank/DDBJ databases">
        <title>Insight into the proteome of Arion vulgaris.</title>
        <authorList>
            <person name="Aradska J."/>
            <person name="Bulat T."/>
            <person name="Smidak R."/>
            <person name="Sarate P."/>
            <person name="Gangsoo J."/>
            <person name="Sialana F."/>
            <person name="Bilban M."/>
            <person name="Lubec G."/>
        </authorList>
    </citation>
    <scope>NUCLEOTIDE SEQUENCE</scope>
    <source>
        <tissue evidence="9">Skin</tissue>
    </source>
</reference>
<dbReference type="PANTHER" id="PTHR10201">
    <property type="entry name" value="MATRIX METALLOPROTEINASE"/>
    <property type="match status" value="1"/>
</dbReference>
<feature type="domain" description="Peptidoglycan binding-like" evidence="8">
    <location>
        <begin position="7"/>
        <end position="57"/>
    </location>
</feature>
<feature type="binding site" description="in inhibited form" evidence="6">
    <location>
        <position position="62"/>
    </location>
    <ligand>
        <name>Zn(2+)</name>
        <dbReference type="ChEBI" id="CHEBI:29105"/>
        <label>2</label>
        <note>catalytic</note>
    </ligand>
</feature>
<dbReference type="Pfam" id="PF01471">
    <property type="entry name" value="PG_binding_1"/>
    <property type="match status" value="1"/>
</dbReference>
<keyword evidence="2 6" id="KW-0479">Metal-binding</keyword>
<evidence type="ECO:0000256" key="5">
    <source>
        <dbReference type="ARBA" id="ARBA00023049"/>
    </source>
</evidence>
<evidence type="ECO:0000259" key="8">
    <source>
        <dbReference type="Pfam" id="PF01471"/>
    </source>
</evidence>
<feature type="binding site" evidence="6">
    <location>
        <position position="179"/>
    </location>
    <ligand>
        <name>Zn(2+)</name>
        <dbReference type="ChEBI" id="CHEBI:29105"/>
        <label>1</label>
    </ligand>
</feature>
<keyword evidence="3" id="KW-0378">Hydrolase</keyword>
<dbReference type="SUPFAM" id="SSF55486">
    <property type="entry name" value="Metalloproteases ('zincins'), catalytic domain"/>
    <property type="match status" value="1"/>
</dbReference>
<proteinExistence type="predicted"/>
<comment type="cofactor">
    <cofactor evidence="6">
        <name>Zn(2+)</name>
        <dbReference type="ChEBI" id="CHEBI:29105"/>
    </cofactor>
    <text evidence="6">Binds 2 Zn(2+) ions per subunit.</text>
</comment>
<evidence type="ECO:0000313" key="9">
    <source>
        <dbReference type="EMBL" id="CEK51352.1"/>
    </source>
</evidence>
<feature type="binding site" evidence="6">
    <location>
        <position position="161"/>
    </location>
    <ligand>
        <name>Ca(2+)</name>
        <dbReference type="ChEBI" id="CHEBI:29108"/>
        <label>3</label>
    </ligand>
</feature>